<dbReference type="EMBL" id="AP023415">
    <property type="protein sequence ID" value="BCK77892.1"/>
    <property type="molecule type" value="Genomic_DNA"/>
</dbReference>
<gene>
    <name evidence="2" type="ORF">MM35RIKEN_00840</name>
</gene>
<dbReference type="AlphaFoldDB" id="A0A810PUU0"/>
<organism evidence="2 3">
    <name type="scientific">Vescimonas fastidiosa</name>
    <dbReference type="NCBI Taxonomy" id="2714353"/>
    <lineage>
        <taxon>Bacteria</taxon>
        <taxon>Bacillati</taxon>
        <taxon>Bacillota</taxon>
        <taxon>Clostridia</taxon>
        <taxon>Eubacteriales</taxon>
        <taxon>Oscillospiraceae</taxon>
        <taxon>Vescimonas</taxon>
    </lineage>
</organism>
<evidence type="ECO:0000313" key="3">
    <source>
        <dbReference type="Proteomes" id="UP000681343"/>
    </source>
</evidence>
<keyword evidence="3" id="KW-1185">Reference proteome</keyword>
<accession>A0A810PUU0</accession>
<dbReference type="Proteomes" id="UP000681343">
    <property type="component" value="Chromosome"/>
</dbReference>
<evidence type="ECO:0000256" key="1">
    <source>
        <dbReference type="SAM" id="MobiDB-lite"/>
    </source>
</evidence>
<protein>
    <submittedName>
        <fullName evidence="2">Uncharacterized protein</fullName>
    </submittedName>
</protein>
<evidence type="ECO:0000313" key="2">
    <source>
        <dbReference type="EMBL" id="BCK77892.1"/>
    </source>
</evidence>
<sequence>MRADVGSELSAAGGRGSEVSEWPRSKLGASAVRQRKNFGHRNRIIGPYGGDGMC</sequence>
<proteinExistence type="predicted"/>
<feature type="region of interest" description="Disordered" evidence="1">
    <location>
        <begin position="1"/>
        <end position="26"/>
    </location>
</feature>
<name>A0A810PUU0_9FIRM</name>
<reference evidence="2" key="1">
    <citation type="submission" date="2020-09" db="EMBL/GenBank/DDBJ databases">
        <title>New species isolated from human feces.</title>
        <authorList>
            <person name="Kitahara M."/>
            <person name="Shigeno Y."/>
            <person name="Shime M."/>
            <person name="Matsumoto Y."/>
            <person name="Nakamura S."/>
            <person name="Motooka D."/>
            <person name="Fukuoka S."/>
            <person name="Nishikawa H."/>
            <person name="Benno Y."/>
        </authorList>
    </citation>
    <scope>NUCLEOTIDE SEQUENCE</scope>
    <source>
        <strain evidence="2">MM35</strain>
    </source>
</reference>
<dbReference type="KEGG" id="vfa:MM35RIKEN_00840"/>